<proteinExistence type="predicted"/>
<evidence type="ECO:0000313" key="1">
    <source>
        <dbReference type="EMBL" id="CAG8590927.1"/>
    </source>
</evidence>
<evidence type="ECO:0000313" key="2">
    <source>
        <dbReference type="Proteomes" id="UP000789920"/>
    </source>
</evidence>
<dbReference type="EMBL" id="CAJVQC010008309">
    <property type="protein sequence ID" value="CAG8590927.1"/>
    <property type="molecule type" value="Genomic_DNA"/>
</dbReference>
<dbReference type="Proteomes" id="UP000789920">
    <property type="component" value="Unassembled WGS sequence"/>
</dbReference>
<keyword evidence="2" id="KW-1185">Reference proteome</keyword>
<comment type="caution">
    <text evidence="1">The sequence shown here is derived from an EMBL/GenBank/DDBJ whole genome shotgun (WGS) entry which is preliminary data.</text>
</comment>
<feature type="non-terminal residue" evidence="1">
    <location>
        <position position="1"/>
    </location>
</feature>
<gene>
    <name evidence="1" type="ORF">RPERSI_LOCUS5532</name>
</gene>
<name>A0ACA9MGY8_9GLOM</name>
<protein>
    <submittedName>
        <fullName evidence="1">11077_t:CDS:1</fullName>
    </submittedName>
</protein>
<sequence length="277" mass="32280">FHSPYSFPETPNLNLTSSNKMAKALKTLTNSIDKLITQLQDQQRPPSRSRSENFTPSTVMCFTCSHTGHYSRNCPDLPNNRNSSANNQPPKKVNWNKNNYVIDLEEGESTKDPDVEMEEVYEDHEGQELQDLVTQNQYQNQEESVELLEVKKVEPPKINKKKEDVKDEIMIEERDIRRMNEEIILYDKGPVAGLISAQEEDNRSISDLFDYYYEKGSCSNIKYNIGEVEDNQRKQLLELLRENPDLCAQDISELGWTDIIRHYIPTQDVWPIRQQSY</sequence>
<reference evidence="1" key="1">
    <citation type="submission" date="2021-06" db="EMBL/GenBank/DDBJ databases">
        <authorList>
            <person name="Kallberg Y."/>
            <person name="Tangrot J."/>
            <person name="Rosling A."/>
        </authorList>
    </citation>
    <scope>NUCLEOTIDE SEQUENCE</scope>
    <source>
        <strain evidence="1">MA461A</strain>
    </source>
</reference>
<accession>A0ACA9MGY8</accession>
<organism evidence="1 2">
    <name type="scientific">Racocetra persica</name>
    <dbReference type="NCBI Taxonomy" id="160502"/>
    <lineage>
        <taxon>Eukaryota</taxon>
        <taxon>Fungi</taxon>
        <taxon>Fungi incertae sedis</taxon>
        <taxon>Mucoromycota</taxon>
        <taxon>Glomeromycotina</taxon>
        <taxon>Glomeromycetes</taxon>
        <taxon>Diversisporales</taxon>
        <taxon>Gigasporaceae</taxon>
        <taxon>Racocetra</taxon>
    </lineage>
</organism>